<proteinExistence type="predicted"/>
<reference evidence="2" key="1">
    <citation type="journal article" date="2010" name="Nature">
        <title>The Amphimedon queenslandica genome and the evolution of animal complexity.</title>
        <authorList>
            <person name="Srivastava M."/>
            <person name="Simakov O."/>
            <person name="Chapman J."/>
            <person name="Fahey B."/>
            <person name="Gauthier M.E."/>
            <person name="Mitros T."/>
            <person name="Richards G.S."/>
            <person name="Conaco C."/>
            <person name="Dacre M."/>
            <person name="Hellsten U."/>
            <person name="Larroux C."/>
            <person name="Putnam N.H."/>
            <person name="Stanke M."/>
            <person name="Adamska M."/>
            <person name="Darling A."/>
            <person name="Degnan S.M."/>
            <person name="Oakley T.H."/>
            <person name="Plachetzki D.C."/>
            <person name="Zhai Y."/>
            <person name="Adamski M."/>
            <person name="Calcino A."/>
            <person name="Cummins S.F."/>
            <person name="Goodstein D.M."/>
            <person name="Harris C."/>
            <person name="Jackson D.J."/>
            <person name="Leys S.P."/>
            <person name="Shu S."/>
            <person name="Woodcroft B.J."/>
            <person name="Vervoort M."/>
            <person name="Kosik K.S."/>
            <person name="Manning G."/>
            <person name="Degnan B.M."/>
            <person name="Rokhsar D.S."/>
        </authorList>
    </citation>
    <scope>NUCLEOTIDE SEQUENCE [LARGE SCALE GENOMIC DNA]</scope>
</reference>
<protein>
    <submittedName>
        <fullName evidence="1">Uncharacterized protein</fullName>
    </submittedName>
</protein>
<evidence type="ECO:0000313" key="2">
    <source>
        <dbReference type="Proteomes" id="UP000007879"/>
    </source>
</evidence>
<name>A0A1X7VTL0_AMPQE</name>
<dbReference type="Proteomes" id="UP000007879">
    <property type="component" value="Unassembled WGS sequence"/>
</dbReference>
<evidence type="ECO:0000313" key="1">
    <source>
        <dbReference type="EnsemblMetazoa" id="Aqu2.1.42758_001"/>
    </source>
</evidence>
<sequence>MNVYTRTGAAKVSDVRQVLSSQFGISGSELKRLSTRHHSEGHFRISGPHEILHKVLKLEDKCPKGWRLEKDSTLEDSYQCVQVDITYSDGTEKALTEFMKQFQQENKLSFNYAITLHKVDECKFFGYNPNTSLMPMLKVNISGDKTGYAQNCDQFRLVLLPFFSDCWILWTDSNGTFAFQGTGNH</sequence>
<dbReference type="EnsemblMetazoa" id="Aqu2.1.42758_001">
    <property type="protein sequence ID" value="Aqu2.1.42758_001"/>
    <property type="gene ID" value="Aqu2.1.42758"/>
</dbReference>
<dbReference type="EnsemblMetazoa" id="XM_020000593.1">
    <property type="protein sequence ID" value="XP_019856152.1"/>
    <property type="gene ID" value="LOC109584754"/>
</dbReference>
<dbReference type="AlphaFoldDB" id="A0A1X7VTL0"/>
<dbReference type="InParanoid" id="A0A1X7VTL0"/>
<keyword evidence="2" id="KW-1185">Reference proteome</keyword>
<organism evidence="1">
    <name type="scientific">Amphimedon queenslandica</name>
    <name type="common">Sponge</name>
    <dbReference type="NCBI Taxonomy" id="400682"/>
    <lineage>
        <taxon>Eukaryota</taxon>
        <taxon>Metazoa</taxon>
        <taxon>Porifera</taxon>
        <taxon>Demospongiae</taxon>
        <taxon>Heteroscleromorpha</taxon>
        <taxon>Haplosclerida</taxon>
        <taxon>Niphatidae</taxon>
        <taxon>Amphimedon</taxon>
    </lineage>
</organism>
<reference evidence="1" key="2">
    <citation type="submission" date="2017-05" db="UniProtKB">
        <authorList>
            <consortium name="EnsemblMetazoa"/>
        </authorList>
    </citation>
    <scope>IDENTIFICATION</scope>
</reference>
<accession>A0A1X7VTL0</accession>
<gene>
    <name evidence="1" type="primary">109584754</name>
</gene>
<dbReference type="KEGG" id="aqu:109584754"/>